<organism evidence="2 3">
    <name type="scientific">Eumeta variegata</name>
    <name type="common">Bagworm moth</name>
    <name type="synonym">Eumeta japonica</name>
    <dbReference type="NCBI Taxonomy" id="151549"/>
    <lineage>
        <taxon>Eukaryota</taxon>
        <taxon>Metazoa</taxon>
        <taxon>Ecdysozoa</taxon>
        <taxon>Arthropoda</taxon>
        <taxon>Hexapoda</taxon>
        <taxon>Insecta</taxon>
        <taxon>Pterygota</taxon>
        <taxon>Neoptera</taxon>
        <taxon>Endopterygota</taxon>
        <taxon>Lepidoptera</taxon>
        <taxon>Glossata</taxon>
        <taxon>Ditrysia</taxon>
        <taxon>Tineoidea</taxon>
        <taxon>Psychidae</taxon>
        <taxon>Oiketicinae</taxon>
        <taxon>Eumeta</taxon>
    </lineage>
</organism>
<proteinExistence type="predicted"/>
<protein>
    <submittedName>
        <fullName evidence="2">Uncharacterized protein</fullName>
    </submittedName>
</protein>
<gene>
    <name evidence="2" type="ORF">EVAR_5290_1</name>
</gene>
<feature type="region of interest" description="Disordered" evidence="1">
    <location>
        <begin position="80"/>
        <end position="104"/>
    </location>
</feature>
<evidence type="ECO:0000313" key="3">
    <source>
        <dbReference type="Proteomes" id="UP000299102"/>
    </source>
</evidence>
<accession>A0A4C1TLY3</accession>
<name>A0A4C1TLY3_EUMVA</name>
<sequence>MRAGAARRALAVKCAYGHTVLNGQTHRRFSLIKYFLPRKRKSNLSRSSSGARTKKIARSQDCEEYIQTRLALEAKWHTSQRAAETEDQNEAHLRCPTARSSKKC</sequence>
<dbReference type="AlphaFoldDB" id="A0A4C1TLY3"/>
<evidence type="ECO:0000313" key="2">
    <source>
        <dbReference type="EMBL" id="GBP15589.1"/>
    </source>
</evidence>
<dbReference type="Proteomes" id="UP000299102">
    <property type="component" value="Unassembled WGS sequence"/>
</dbReference>
<comment type="caution">
    <text evidence="2">The sequence shown here is derived from an EMBL/GenBank/DDBJ whole genome shotgun (WGS) entry which is preliminary data.</text>
</comment>
<dbReference type="EMBL" id="BGZK01000073">
    <property type="protein sequence ID" value="GBP15589.1"/>
    <property type="molecule type" value="Genomic_DNA"/>
</dbReference>
<evidence type="ECO:0000256" key="1">
    <source>
        <dbReference type="SAM" id="MobiDB-lite"/>
    </source>
</evidence>
<reference evidence="2 3" key="1">
    <citation type="journal article" date="2019" name="Commun. Biol.">
        <title>The bagworm genome reveals a unique fibroin gene that provides high tensile strength.</title>
        <authorList>
            <person name="Kono N."/>
            <person name="Nakamura H."/>
            <person name="Ohtoshi R."/>
            <person name="Tomita M."/>
            <person name="Numata K."/>
            <person name="Arakawa K."/>
        </authorList>
    </citation>
    <scope>NUCLEOTIDE SEQUENCE [LARGE SCALE GENOMIC DNA]</scope>
</reference>
<keyword evidence="3" id="KW-1185">Reference proteome</keyword>